<reference evidence="2 3" key="1">
    <citation type="submission" date="2014-04" db="EMBL/GenBank/DDBJ databases">
        <title>A comprehensive comparison of genomes of Erythrobacter spp. strains.</title>
        <authorList>
            <person name="Zheng Q."/>
        </authorList>
    </citation>
    <scope>NUCLEOTIDE SEQUENCE [LARGE SCALE GENOMIC DNA]</scope>
    <source>
        <strain evidence="2 3">DSM 6997</strain>
    </source>
</reference>
<evidence type="ECO:0000313" key="2">
    <source>
        <dbReference type="EMBL" id="KEO90833.1"/>
    </source>
</evidence>
<dbReference type="InterPro" id="IPR029069">
    <property type="entry name" value="HotDog_dom_sf"/>
</dbReference>
<name>A0A074MG48_ERYLO</name>
<evidence type="ECO:0000259" key="1">
    <source>
        <dbReference type="Pfam" id="PF03061"/>
    </source>
</evidence>
<dbReference type="SUPFAM" id="SSF54637">
    <property type="entry name" value="Thioesterase/thiol ester dehydrase-isomerase"/>
    <property type="match status" value="1"/>
</dbReference>
<dbReference type="CDD" id="cd03443">
    <property type="entry name" value="PaaI_thioesterase"/>
    <property type="match status" value="1"/>
</dbReference>
<comment type="caution">
    <text evidence="2">The sequence shown here is derived from an EMBL/GenBank/DDBJ whole genome shotgun (WGS) entry which is preliminary data.</text>
</comment>
<evidence type="ECO:0000313" key="3">
    <source>
        <dbReference type="Proteomes" id="UP000027647"/>
    </source>
</evidence>
<dbReference type="Pfam" id="PF03061">
    <property type="entry name" value="4HBT"/>
    <property type="match status" value="1"/>
</dbReference>
<dbReference type="Gene3D" id="3.10.129.10">
    <property type="entry name" value="Hotdog Thioesterase"/>
    <property type="match status" value="1"/>
</dbReference>
<organism evidence="2 3">
    <name type="scientific">Erythrobacter longus</name>
    <dbReference type="NCBI Taxonomy" id="1044"/>
    <lineage>
        <taxon>Bacteria</taxon>
        <taxon>Pseudomonadati</taxon>
        <taxon>Pseudomonadota</taxon>
        <taxon>Alphaproteobacteria</taxon>
        <taxon>Sphingomonadales</taxon>
        <taxon>Erythrobacteraceae</taxon>
        <taxon>Erythrobacter/Porphyrobacter group</taxon>
        <taxon>Erythrobacter</taxon>
    </lineage>
</organism>
<proteinExistence type="predicted"/>
<gene>
    <name evidence="2" type="ORF">EH31_07290</name>
</gene>
<dbReference type="InterPro" id="IPR006683">
    <property type="entry name" value="Thioestr_dom"/>
</dbReference>
<dbReference type="STRING" id="1044.EH31_07290"/>
<dbReference type="OrthoDB" id="9813158at2"/>
<dbReference type="EMBL" id="JMIW01000002">
    <property type="protein sequence ID" value="KEO90833.1"/>
    <property type="molecule type" value="Genomic_DNA"/>
</dbReference>
<dbReference type="AlphaFoldDB" id="A0A074MG48"/>
<protein>
    <submittedName>
        <fullName evidence="2">Phenylacetic acid degradation protein</fullName>
    </submittedName>
</protein>
<keyword evidence="3" id="KW-1185">Reference proteome</keyword>
<dbReference type="GO" id="GO:0016790">
    <property type="term" value="F:thiolester hydrolase activity"/>
    <property type="evidence" value="ECO:0007669"/>
    <property type="project" value="UniProtKB-ARBA"/>
</dbReference>
<dbReference type="Proteomes" id="UP000027647">
    <property type="component" value="Unassembled WGS sequence"/>
</dbReference>
<dbReference type="eggNOG" id="COG2050">
    <property type="taxonomic scope" value="Bacteria"/>
</dbReference>
<sequence length="175" mass="19117">MSNDPPSPIQKFDPAQVSQMFMARAHPGWLGLEYSAHGENWVELKLPWNEKLLGEPDRPVLASGPIVSLLDMASGMSIWCARGSFMPVATLDLRVDYQRPAKDRSAVWGRVECYRITKSAAFVRGTAHDGDPEDTVATMAGVFMTLSADPKAIGRQVKAQAEAKAQEKKGESGND</sequence>
<dbReference type="RefSeq" id="WP_051699033.1">
    <property type="nucleotide sequence ID" value="NZ_JMIW01000002.1"/>
</dbReference>
<accession>A0A074MG48</accession>
<feature type="domain" description="Thioesterase" evidence="1">
    <location>
        <begin position="65"/>
        <end position="133"/>
    </location>
</feature>